<gene>
    <name evidence="2" type="ORF">PLEPLA_LOCUS31704</name>
</gene>
<protein>
    <submittedName>
        <fullName evidence="2">Uncharacterized protein</fullName>
    </submittedName>
</protein>
<sequence>MRQQEREDRPGSRSSREGVCPRASRTVQQQTGATPENMCRVRGLGLSHRKSKETSAGARSSPARLPLEGGQLGAGRLQDARCCRASQQEKATDRSSVVLCRDRSKSKEETEAGPR</sequence>
<organism evidence="2 3">
    <name type="scientific">Pleuronectes platessa</name>
    <name type="common">European plaice</name>
    <dbReference type="NCBI Taxonomy" id="8262"/>
    <lineage>
        <taxon>Eukaryota</taxon>
        <taxon>Metazoa</taxon>
        <taxon>Chordata</taxon>
        <taxon>Craniata</taxon>
        <taxon>Vertebrata</taxon>
        <taxon>Euteleostomi</taxon>
        <taxon>Actinopterygii</taxon>
        <taxon>Neopterygii</taxon>
        <taxon>Teleostei</taxon>
        <taxon>Neoteleostei</taxon>
        <taxon>Acanthomorphata</taxon>
        <taxon>Carangaria</taxon>
        <taxon>Pleuronectiformes</taxon>
        <taxon>Pleuronectoidei</taxon>
        <taxon>Pleuronectidae</taxon>
        <taxon>Pleuronectes</taxon>
    </lineage>
</organism>
<proteinExistence type="predicted"/>
<comment type="caution">
    <text evidence="2">The sequence shown here is derived from an EMBL/GenBank/DDBJ whole genome shotgun (WGS) entry which is preliminary data.</text>
</comment>
<dbReference type="Proteomes" id="UP001153269">
    <property type="component" value="Unassembled WGS sequence"/>
</dbReference>
<feature type="compositionally biased region" description="Basic and acidic residues" evidence="1">
    <location>
        <begin position="100"/>
        <end position="115"/>
    </location>
</feature>
<keyword evidence="3" id="KW-1185">Reference proteome</keyword>
<accession>A0A9N7V6X3</accession>
<feature type="compositionally biased region" description="Basic and acidic residues" evidence="1">
    <location>
        <begin position="1"/>
        <end position="16"/>
    </location>
</feature>
<evidence type="ECO:0000313" key="3">
    <source>
        <dbReference type="Proteomes" id="UP001153269"/>
    </source>
</evidence>
<name>A0A9N7V6X3_PLEPL</name>
<dbReference type="EMBL" id="CADEAL010003249">
    <property type="protein sequence ID" value="CAB1443988.1"/>
    <property type="molecule type" value="Genomic_DNA"/>
</dbReference>
<dbReference type="AlphaFoldDB" id="A0A9N7V6X3"/>
<evidence type="ECO:0000256" key="1">
    <source>
        <dbReference type="SAM" id="MobiDB-lite"/>
    </source>
</evidence>
<reference evidence="2" key="1">
    <citation type="submission" date="2020-03" db="EMBL/GenBank/DDBJ databases">
        <authorList>
            <person name="Weist P."/>
        </authorList>
    </citation>
    <scope>NUCLEOTIDE SEQUENCE</scope>
</reference>
<evidence type="ECO:0000313" key="2">
    <source>
        <dbReference type="EMBL" id="CAB1443988.1"/>
    </source>
</evidence>
<feature type="region of interest" description="Disordered" evidence="1">
    <location>
        <begin position="1"/>
        <end position="115"/>
    </location>
</feature>
<feature type="compositionally biased region" description="Polar residues" evidence="1">
    <location>
        <begin position="25"/>
        <end position="34"/>
    </location>
</feature>